<dbReference type="InterPro" id="IPR045584">
    <property type="entry name" value="Pilin-like"/>
</dbReference>
<dbReference type="InterPro" id="IPR003413">
    <property type="entry name" value="T2SS_GspI_C"/>
</dbReference>
<keyword evidence="3" id="KW-1003">Cell membrane</keyword>
<keyword evidence="6" id="KW-0812">Transmembrane</keyword>
<evidence type="ECO:0000256" key="3">
    <source>
        <dbReference type="ARBA" id="ARBA00022475"/>
    </source>
</evidence>
<reference evidence="11 12" key="1">
    <citation type="submission" date="2024-07" db="EMBL/GenBank/DDBJ databases">
        <title>Uliginosibacterium paludis KCTC:42655.</title>
        <authorList>
            <person name="Kim M.K."/>
        </authorList>
    </citation>
    <scope>NUCLEOTIDE SEQUENCE [LARGE SCALE GENOMIC DNA]</scope>
    <source>
        <strain evidence="11 12">KCTC 42655</strain>
    </source>
</reference>
<sequence>MRRNTTGFTLLETLIALAVISLALGAAVRASAFGAQRAHDLQQRTLGGWVASNVVNEVLAMRDFPEMGAVEGKSKMGAFEFNWVREVGPTPNLSFRRMEIKVYPADTPDELVARQVSYVAKVK</sequence>
<dbReference type="RefSeq" id="WP_385918304.1">
    <property type="nucleotide sequence ID" value="NZ_JBHRXU010000004.1"/>
</dbReference>
<feature type="domain" description="Type II secretion system protein GspI C-terminal" evidence="10">
    <location>
        <begin position="41"/>
        <end position="119"/>
    </location>
</feature>
<keyword evidence="8" id="KW-0472">Membrane</keyword>
<evidence type="ECO:0000256" key="6">
    <source>
        <dbReference type="ARBA" id="ARBA00022692"/>
    </source>
</evidence>
<dbReference type="Proteomes" id="UP001548590">
    <property type="component" value="Unassembled WGS sequence"/>
</dbReference>
<comment type="PTM">
    <text evidence="9">Cleaved by prepilin peptidase.</text>
</comment>
<evidence type="ECO:0000256" key="9">
    <source>
        <dbReference type="RuleBase" id="RU368030"/>
    </source>
</evidence>
<name>A0ABV2CM15_9RHOO</name>
<evidence type="ECO:0000256" key="2">
    <source>
        <dbReference type="ARBA" id="ARBA00008358"/>
    </source>
</evidence>
<evidence type="ECO:0000256" key="1">
    <source>
        <dbReference type="ARBA" id="ARBA00004377"/>
    </source>
</evidence>
<dbReference type="EMBL" id="JBEWLZ010000002">
    <property type="protein sequence ID" value="MET1488903.1"/>
    <property type="molecule type" value="Genomic_DNA"/>
</dbReference>
<dbReference type="PROSITE" id="PS00409">
    <property type="entry name" value="PROKAR_NTER_METHYL"/>
    <property type="match status" value="1"/>
</dbReference>
<dbReference type="PANTHER" id="PTHR38779">
    <property type="entry name" value="TYPE II SECRETION SYSTEM PROTEIN I-RELATED"/>
    <property type="match status" value="1"/>
</dbReference>
<evidence type="ECO:0000313" key="11">
    <source>
        <dbReference type="EMBL" id="MET1488903.1"/>
    </source>
</evidence>
<comment type="subunit">
    <text evidence="9">Type II secretion is composed of four main components: the outer membrane complex, the inner membrane complex, the cytoplasmic secretion ATPase and the periplasm-spanning pseudopilus.</text>
</comment>
<proteinExistence type="inferred from homology"/>
<dbReference type="PANTHER" id="PTHR38779:SF2">
    <property type="entry name" value="TYPE II SECRETION SYSTEM PROTEIN I-RELATED"/>
    <property type="match status" value="1"/>
</dbReference>
<dbReference type="Pfam" id="PF02501">
    <property type="entry name" value="T2SSI"/>
    <property type="match status" value="1"/>
</dbReference>
<comment type="subcellular location">
    <subcellularLocation>
        <location evidence="1 9">Cell inner membrane</location>
        <topology evidence="1 9">Single-pass membrane protein</topology>
    </subcellularLocation>
</comment>
<dbReference type="NCBIfam" id="TIGR01707">
    <property type="entry name" value="gspI"/>
    <property type="match status" value="1"/>
</dbReference>
<keyword evidence="5 9" id="KW-0997">Cell inner membrane</keyword>
<evidence type="ECO:0000256" key="7">
    <source>
        <dbReference type="ARBA" id="ARBA00022989"/>
    </source>
</evidence>
<evidence type="ECO:0000256" key="8">
    <source>
        <dbReference type="ARBA" id="ARBA00023136"/>
    </source>
</evidence>
<dbReference type="InterPro" id="IPR010052">
    <property type="entry name" value="T2SS_protein-GspI"/>
</dbReference>
<gene>
    <name evidence="11" type="primary">gspI</name>
    <name evidence="11" type="ORF">ABVT11_03625</name>
</gene>
<comment type="caution">
    <text evidence="11">The sequence shown here is derived from an EMBL/GenBank/DDBJ whole genome shotgun (WGS) entry which is preliminary data.</text>
</comment>
<dbReference type="SUPFAM" id="SSF54523">
    <property type="entry name" value="Pili subunits"/>
    <property type="match status" value="1"/>
</dbReference>
<evidence type="ECO:0000256" key="4">
    <source>
        <dbReference type="ARBA" id="ARBA00022481"/>
    </source>
</evidence>
<dbReference type="InterPro" id="IPR012902">
    <property type="entry name" value="N_methyl_site"/>
</dbReference>
<protein>
    <recommendedName>
        <fullName evidence="9">Type II secretion system protein I</fullName>
        <shortName evidence="9">T2SS minor pseudopilin I</shortName>
    </recommendedName>
</protein>
<evidence type="ECO:0000313" key="12">
    <source>
        <dbReference type="Proteomes" id="UP001548590"/>
    </source>
</evidence>
<keyword evidence="7" id="KW-1133">Transmembrane helix</keyword>
<dbReference type="Gene3D" id="3.30.1300.30">
    <property type="entry name" value="GSPII I/J protein-like"/>
    <property type="match status" value="1"/>
</dbReference>
<dbReference type="Pfam" id="PF07963">
    <property type="entry name" value="N_methyl"/>
    <property type="match status" value="1"/>
</dbReference>
<evidence type="ECO:0000256" key="5">
    <source>
        <dbReference type="ARBA" id="ARBA00022519"/>
    </source>
</evidence>
<comment type="function">
    <text evidence="9">Component of the type II secretion system required for the energy-dependent secretion of extracellular factors such as proteases and toxins from the periplasm.</text>
</comment>
<comment type="similarity">
    <text evidence="2 9">Belongs to the GSP I family.</text>
</comment>
<accession>A0ABV2CM15</accession>
<dbReference type="NCBIfam" id="TIGR02532">
    <property type="entry name" value="IV_pilin_GFxxxE"/>
    <property type="match status" value="1"/>
</dbReference>
<keyword evidence="12" id="KW-1185">Reference proteome</keyword>
<evidence type="ECO:0000259" key="10">
    <source>
        <dbReference type="Pfam" id="PF02501"/>
    </source>
</evidence>
<organism evidence="11 12">
    <name type="scientific">Uliginosibacterium paludis</name>
    <dbReference type="NCBI Taxonomy" id="1615952"/>
    <lineage>
        <taxon>Bacteria</taxon>
        <taxon>Pseudomonadati</taxon>
        <taxon>Pseudomonadota</taxon>
        <taxon>Betaproteobacteria</taxon>
        <taxon>Rhodocyclales</taxon>
        <taxon>Zoogloeaceae</taxon>
        <taxon>Uliginosibacterium</taxon>
    </lineage>
</organism>
<keyword evidence="4 9" id="KW-0488">Methylation</keyword>